<protein>
    <submittedName>
        <fullName evidence="4">AraC family transcriptional regulator</fullName>
    </submittedName>
</protein>
<dbReference type="OrthoDB" id="9803764at2"/>
<dbReference type="RefSeq" id="WP_035605972.1">
    <property type="nucleotide sequence ID" value="NZ_JEMG01000001.1"/>
</dbReference>
<sequence length="334" mass="36854">MIKEIAILVYPGCMGMEVFALTDLVLMANHLAKNMHPGKFSALRVKLVTLRPNPVAIAGGFKVAAQRLRGKPDLIVVPGLEVSRFGEWDERFARLGQELKAIRRFHGQGTELASVCIGSFVLAEAGVLQGRRAATAWPFVSEFQDRYPDVQIEKDAVILSDGGVTTTGAVSSVMDLGLHLIRESMGSAVARAVSKLALIDGGRVSQRAYVDTALIPQNRAPFSTQVNRWLAQRLSETYNLCALADAFNVTSRTVLRRYRQETCMTPLQWLQKARIEKAKHLLELSSMSVAEVVVAVGYHDLATFSRLFARETGQTPGHYKRLFQGKRVATFPRG</sequence>
<evidence type="ECO:0000256" key="2">
    <source>
        <dbReference type="ARBA" id="ARBA00023163"/>
    </source>
</evidence>
<accession>A0A016XF40</accession>
<dbReference type="Pfam" id="PF01965">
    <property type="entry name" value="DJ-1_PfpI"/>
    <property type="match status" value="1"/>
</dbReference>
<dbReference type="Proteomes" id="UP000023268">
    <property type="component" value="Unassembled WGS sequence"/>
</dbReference>
<dbReference type="PROSITE" id="PS01124">
    <property type="entry name" value="HTH_ARAC_FAMILY_2"/>
    <property type="match status" value="1"/>
</dbReference>
<dbReference type="STRING" id="1458275.AZ34_06250"/>
<dbReference type="eggNOG" id="COG4977">
    <property type="taxonomic scope" value="Bacteria"/>
</dbReference>
<dbReference type="GO" id="GO:0003700">
    <property type="term" value="F:DNA-binding transcription factor activity"/>
    <property type="evidence" value="ECO:0007669"/>
    <property type="project" value="InterPro"/>
</dbReference>
<dbReference type="Gene3D" id="3.40.50.880">
    <property type="match status" value="1"/>
</dbReference>
<dbReference type="InterPro" id="IPR009057">
    <property type="entry name" value="Homeodomain-like_sf"/>
</dbReference>
<proteinExistence type="predicted"/>
<keyword evidence="1" id="KW-0805">Transcription regulation</keyword>
<reference evidence="4 5" key="1">
    <citation type="submission" date="2014-02" db="EMBL/GenBank/DDBJ databases">
        <title>Draft Genome of Hylemonella gracilis isolated from the Niagara River.</title>
        <authorList>
            <person name="Pawlowski D.R."/>
            <person name="Koudelka G.B."/>
        </authorList>
    </citation>
    <scope>NUCLEOTIDE SEQUENCE [LARGE SCALE GENOMIC DNA]</scope>
    <source>
        <strain evidence="4 5">Niagara R</strain>
    </source>
</reference>
<name>A0A016XF40_9BURK</name>
<dbReference type="Pfam" id="PF12833">
    <property type="entry name" value="HTH_18"/>
    <property type="match status" value="1"/>
</dbReference>
<dbReference type="InterPro" id="IPR029062">
    <property type="entry name" value="Class_I_gatase-like"/>
</dbReference>
<dbReference type="AlphaFoldDB" id="A0A016XF40"/>
<dbReference type="PANTHER" id="PTHR43130">
    <property type="entry name" value="ARAC-FAMILY TRANSCRIPTIONAL REGULATOR"/>
    <property type="match status" value="1"/>
</dbReference>
<organism evidence="4 5">
    <name type="scientific">Hylemonella gracilis str. Niagara R</name>
    <dbReference type="NCBI Taxonomy" id="1458275"/>
    <lineage>
        <taxon>Bacteria</taxon>
        <taxon>Pseudomonadati</taxon>
        <taxon>Pseudomonadota</taxon>
        <taxon>Betaproteobacteria</taxon>
        <taxon>Burkholderiales</taxon>
        <taxon>Comamonadaceae</taxon>
        <taxon>Hylemonella</taxon>
    </lineage>
</organism>
<dbReference type="InterPro" id="IPR018060">
    <property type="entry name" value="HTH_AraC"/>
</dbReference>
<gene>
    <name evidence="4" type="ORF">AZ34_06250</name>
</gene>
<evidence type="ECO:0000313" key="5">
    <source>
        <dbReference type="Proteomes" id="UP000023268"/>
    </source>
</evidence>
<dbReference type="SUPFAM" id="SSF46689">
    <property type="entry name" value="Homeodomain-like"/>
    <property type="match status" value="1"/>
</dbReference>
<comment type="caution">
    <text evidence="4">The sequence shown here is derived from an EMBL/GenBank/DDBJ whole genome shotgun (WGS) entry which is preliminary data.</text>
</comment>
<dbReference type="SMART" id="SM00342">
    <property type="entry name" value="HTH_ARAC"/>
    <property type="match status" value="1"/>
</dbReference>
<dbReference type="GO" id="GO:0043565">
    <property type="term" value="F:sequence-specific DNA binding"/>
    <property type="evidence" value="ECO:0007669"/>
    <property type="project" value="InterPro"/>
</dbReference>
<dbReference type="PANTHER" id="PTHR43130:SF3">
    <property type="entry name" value="HTH-TYPE TRANSCRIPTIONAL REGULATOR RV1931C"/>
    <property type="match status" value="1"/>
</dbReference>
<dbReference type="Gene3D" id="1.10.10.60">
    <property type="entry name" value="Homeodomain-like"/>
    <property type="match status" value="1"/>
</dbReference>
<dbReference type="SUPFAM" id="SSF52317">
    <property type="entry name" value="Class I glutamine amidotransferase-like"/>
    <property type="match status" value="1"/>
</dbReference>
<evidence type="ECO:0000259" key="3">
    <source>
        <dbReference type="PROSITE" id="PS01124"/>
    </source>
</evidence>
<evidence type="ECO:0000313" key="4">
    <source>
        <dbReference type="EMBL" id="EYC50704.1"/>
    </source>
</evidence>
<dbReference type="EMBL" id="JEMG01000001">
    <property type="protein sequence ID" value="EYC50704.1"/>
    <property type="molecule type" value="Genomic_DNA"/>
</dbReference>
<evidence type="ECO:0000256" key="1">
    <source>
        <dbReference type="ARBA" id="ARBA00023015"/>
    </source>
</evidence>
<dbReference type="InterPro" id="IPR052158">
    <property type="entry name" value="INH-QAR"/>
</dbReference>
<feature type="domain" description="HTH araC/xylS-type" evidence="3">
    <location>
        <begin position="224"/>
        <end position="322"/>
    </location>
</feature>
<dbReference type="InterPro" id="IPR002818">
    <property type="entry name" value="DJ-1/PfpI"/>
</dbReference>
<keyword evidence="2" id="KW-0804">Transcription</keyword>